<keyword evidence="3" id="KW-0028">Amino-acid biosynthesis</keyword>
<evidence type="ECO:0000256" key="1">
    <source>
        <dbReference type="ARBA" id="ARBA00004985"/>
    </source>
</evidence>
<comment type="caution">
    <text evidence="9">The sequence shown here is derived from an EMBL/GenBank/DDBJ whole genome shotgun (WGS) entry which is preliminary data.</text>
</comment>
<dbReference type="GeneID" id="5856690"/>
<dbReference type="InParanoid" id="A8PRZ1"/>
<dbReference type="OMA" id="KTQRYGT"/>
<name>A8PRZ1_MALGO</name>
<dbReference type="Gene3D" id="3.40.605.10">
    <property type="entry name" value="Aldehyde Dehydrogenase, Chain A, domain 1"/>
    <property type="match status" value="1"/>
</dbReference>
<dbReference type="Pfam" id="PF00171">
    <property type="entry name" value="Aldedh"/>
    <property type="match status" value="1"/>
</dbReference>
<dbReference type="HAMAP" id="MF_00412">
    <property type="entry name" value="ProA"/>
    <property type="match status" value="1"/>
</dbReference>
<dbReference type="AlphaFoldDB" id="A8PRZ1"/>
<dbReference type="InterPro" id="IPR015590">
    <property type="entry name" value="Aldehyde_DH_dom"/>
</dbReference>
<dbReference type="GO" id="GO:0055129">
    <property type="term" value="P:L-proline biosynthetic process"/>
    <property type="evidence" value="ECO:0007669"/>
    <property type="project" value="UniProtKB-UniPathway"/>
</dbReference>
<sequence>MSTRGGERTCSEVAKQAREAFDRVQKHLSLDDAAHADGVRAKALHAICETLQEAHDEIRQANETDVREANELVRQGKLSAQLVARLDLFSKRGKWESMIQGVADVASLPSPLDICTRATRLAAAHPGDDERDATGALDLYRVTCPIGVLLCIFEARPEVIVNIASLAIKSGNAAILKGGKESKHSAHVLSRCISQALAKSGMPAHLIQMVESREEIQSLLHEEKYINLVIPRGSSELVRHIQREARMPVMGHADGLCTAYVHSDAPEKLAIETVLDAKLDYPSACNAIETLLVHRAHLSSAGLWPKLARALICAGVRLHCDEASRASVLSSGLSEAEANLVLCATPADFDTEFLDLDLAVRVVDSVDEAVEHIQQHGSGHTETILCAPLSSNDHGTSASSMPPAAKDEDTYAQHSAAEIFTRSLSSSSVYVNASTRFADGFRYGFGTEVGISTGRIHARGPVGLEGLVTYKYVLRSSGGGAQTASAFAPGEHQRRWAHEPIEAVYPTL</sequence>
<evidence type="ECO:0000313" key="9">
    <source>
        <dbReference type="EMBL" id="EDP45170.1"/>
    </source>
</evidence>
<reference evidence="9 10" key="1">
    <citation type="journal article" date="2007" name="Proc. Natl. Acad. Sci. U.S.A.">
        <title>Dandruff-associated Malassezia genomes reveal convergent and divergent virulence traits shared with plant and human fungal pathogens.</title>
        <authorList>
            <person name="Xu J."/>
            <person name="Saunders C.W."/>
            <person name="Hu P."/>
            <person name="Grant R.A."/>
            <person name="Boekhout T."/>
            <person name="Kuramae E.E."/>
            <person name="Kronstad J.W."/>
            <person name="Deangelis Y.M."/>
            <person name="Reeder N.L."/>
            <person name="Johnstone K.R."/>
            <person name="Leland M."/>
            <person name="Fieno A.M."/>
            <person name="Begley W.M."/>
            <person name="Sun Y."/>
            <person name="Lacey M.P."/>
            <person name="Chaudhary T."/>
            <person name="Keough T."/>
            <person name="Chu L."/>
            <person name="Sears R."/>
            <person name="Yuan B."/>
            <person name="Dawson T.L.Jr."/>
        </authorList>
    </citation>
    <scope>NUCLEOTIDE SEQUENCE [LARGE SCALE GENOMIC DNA]</scope>
    <source>
        <strain evidence="10">ATCC MYA-4612 / CBS 7966</strain>
    </source>
</reference>
<evidence type="ECO:0000256" key="7">
    <source>
        <dbReference type="ARBA" id="ARBA00049024"/>
    </source>
</evidence>
<dbReference type="OrthoDB" id="1934954at2759"/>
<dbReference type="RefSeq" id="XP_001732384.1">
    <property type="nucleotide sequence ID" value="XM_001732332.1"/>
</dbReference>
<feature type="domain" description="Aldehyde dehydrogenase" evidence="8">
    <location>
        <begin position="111"/>
        <end position="296"/>
    </location>
</feature>
<dbReference type="CDD" id="cd07079">
    <property type="entry name" value="ALDH_F18-19_ProA-GPR"/>
    <property type="match status" value="1"/>
</dbReference>
<dbReference type="PANTHER" id="PTHR11063">
    <property type="entry name" value="GLUTAMATE SEMIALDEHYDE DEHYDROGENASE"/>
    <property type="match status" value="1"/>
</dbReference>
<comment type="pathway">
    <text evidence="1">Amino-acid biosynthesis; L-proline biosynthesis; L-glutamate 5-semialdehyde from L-glutamate: step 2/2.</text>
</comment>
<protein>
    <recommendedName>
        <fullName evidence="2">glutamate-5-semialdehyde dehydrogenase</fullName>
        <ecNumber evidence="2">1.2.1.41</ecNumber>
    </recommendedName>
</protein>
<dbReference type="InterPro" id="IPR020593">
    <property type="entry name" value="G-glutamylP_reductase_CS"/>
</dbReference>
<dbReference type="InterPro" id="IPR016161">
    <property type="entry name" value="Ald_DH/histidinol_DH"/>
</dbReference>
<dbReference type="InterPro" id="IPR000965">
    <property type="entry name" value="GPR_dom"/>
</dbReference>
<dbReference type="Proteomes" id="UP000008837">
    <property type="component" value="Unassembled WGS sequence"/>
</dbReference>
<dbReference type="UniPathway" id="UPA00098">
    <property type="reaction ID" value="UER00360"/>
</dbReference>
<dbReference type="NCBIfam" id="NF001221">
    <property type="entry name" value="PRK00197.1"/>
    <property type="match status" value="1"/>
</dbReference>
<evidence type="ECO:0000256" key="5">
    <source>
        <dbReference type="ARBA" id="ARBA00022857"/>
    </source>
</evidence>
<dbReference type="EMBL" id="AAYY01000001">
    <property type="protein sequence ID" value="EDP45170.1"/>
    <property type="molecule type" value="Genomic_DNA"/>
</dbReference>
<dbReference type="STRING" id="425265.A8PRZ1"/>
<gene>
    <name evidence="9" type="ORF">MGL_0159</name>
</gene>
<evidence type="ECO:0000313" key="10">
    <source>
        <dbReference type="Proteomes" id="UP000008837"/>
    </source>
</evidence>
<comment type="catalytic activity">
    <reaction evidence="7">
        <text>L-glutamate 5-semialdehyde + phosphate + NADP(+) = L-glutamyl 5-phosphate + NADPH + H(+)</text>
        <dbReference type="Rhea" id="RHEA:19541"/>
        <dbReference type="ChEBI" id="CHEBI:15378"/>
        <dbReference type="ChEBI" id="CHEBI:43474"/>
        <dbReference type="ChEBI" id="CHEBI:57783"/>
        <dbReference type="ChEBI" id="CHEBI:58066"/>
        <dbReference type="ChEBI" id="CHEBI:58274"/>
        <dbReference type="ChEBI" id="CHEBI:58349"/>
        <dbReference type="EC" id="1.2.1.41"/>
    </reaction>
</comment>
<dbReference type="GO" id="GO:0004350">
    <property type="term" value="F:glutamate-5-semialdehyde dehydrogenase activity"/>
    <property type="evidence" value="ECO:0007669"/>
    <property type="project" value="UniProtKB-EC"/>
</dbReference>
<evidence type="ECO:0000256" key="4">
    <source>
        <dbReference type="ARBA" id="ARBA00022650"/>
    </source>
</evidence>
<dbReference type="InterPro" id="IPR016163">
    <property type="entry name" value="Ald_DH_C"/>
</dbReference>
<evidence type="ECO:0000256" key="2">
    <source>
        <dbReference type="ARBA" id="ARBA00013002"/>
    </source>
</evidence>
<dbReference type="VEuPathDB" id="FungiDB:MGL_0159"/>
<keyword evidence="6" id="KW-0560">Oxidoreductase</keyword>
<evidence type="ECO:0000256" key="6">
    <source>
        <dbReference type="ARBA" id="ARBA00023002"/>
    </source>
</evidence>
<evidence type="ECO:0000259" key="8">
    <source>
        <dbReference type="Pfam" id="PF00171"/>
    </source>
</evidence>
<accession>A8PRZ1</accession>
<organism evidence="9 10">
    <name type="scientific">Malassezia globosa (strain ATCC MYA-4612 / CBS 7966)</name>
    <name type="common">Dandruff-associated fungus</name>
    <dbReference type="NCBI Taxonomy" id="425265"/>
    <lineage>
        <taxon>Eukaryota</taxon>
        <taxon>Fungi</taxon>
        <taxon>Dikarya</taxon>
        <taxon>Basidiomycota</taxon>
        <taxon>Ustilaginomycotina</taxon>
        <taxon>Malasseziomycetes</taxon>
        <taxon>Malasseziales</taxon>
        <taxon>Malasseziaceae</taxon>
        <taxon>Malassezia</taxon>
    </lineage>
</organism>
<dbReference type="InterPro" id="IPR016162">
    <property type="entry name" value="Ald_DH_N"/>
</dbReference>
<dbReference type="FunCoup" id="A8PRZ1">
    <property type="interactions" value="233"/>
</dbReference>
<dbReference type="Gene3D" id="3.40.309.10">
    <property type="entry name" value="Aldehyde Dehydrogenase, Chain A, domain 2"/>
    <property type="match status" value="1"/>
</dbReference>
<dbReference type="PANTHER" id="PTHR11063:SF8">
    <property type="entry name" value="DELTA-1-PYRROLINE-5-CARBOXYLATE SYNTHASE"/>
    <property type="match status" value="1"/>
</dbReference>
<keyword evidence="5" id="KW-0521">NADP</keyword>
<keyword evidence="10" id="KW-1185">Reference proteome</keyword>
<dbReference type="PROSITE" id="PS01223">
    <property type="entry name" value="PROA"/>
    <property type="match status" value="1"/>
</dbReference>
<evidence type="ECO:0000256" key="3">
    <source>
        <dbReference type="ARBA" id="ARBA00022605"/>
    </source>
</evidence>
<proteinExistence type="inferred from homology"/>
<keyword evidence="4" id="KW-0641">Proline biosynthesis</keyword>
<dbReference type="EC" id="1.2.1.41" evidence="2"/>
<dbReference type="SUPFAM" id="SSF53720">
    <property type="entry name" value="ALDH-like"/>
    <property type="match status" value="1"/>
</dbReference>
<dbReference type="KEGG" id="mgl:MGL_0159"/>